<feature type="compositionally biased region" description="Basic and acidic residues" evidence="7">
    <location>
        <begin position="288"/>
        <end position="320"/>
    </location>
</feature>
<dbReference type="PANTHER" id="PTHR22876:SF5">
    <property type="entry name" value="CHROMOSOME 9 OPEN READING FRAME 85"/>
    <property type="match status" value="1"/>
</dbReference>
<evidence type="ECO:0000313" key="10">
    <source>
        <dbReference type="Proteomes" id="UP000075884"/>
    </source>
</evidence>
<sequence>MFQPYLHQAVQSLQNLSSDELRDLLGDDEKLDERVNEAVNSLESSKELIIAENRSLAETNLNFEPKMIELRSRVQELAEECRALGESVKEKSTELSSKSEKNNAETVLALLQTAAAESEEESEKIVKQLLDSELANSYAFKNNLHDKHTPLIKLITNLNVCEVCEHCKSVIDWKIKYRKYKPLTQPKSCSKCGERKVKRAYHVICRECALANRCCAKCLKSADEASIIPPEPTEQEQAKLKAEMDQLIKSLPERKRRTFLRYMNRGQKKKKQRNGGGADLDDSDGDENEGRAKKPNFEMPRTREELLEKFEQLKLATGKDGDEEDGDDDLDDFSSDDEDYEDFSDEDLSKDSDTK</sequence>
<dbReference type="PANTHER" id="PTHR22876">
    <property type="entry name" value="ZGC:101016"/>
    <property type="match status" value="1"/>
</dbReference>
<evidence type="ECO:0000256" key="6">
    <source>
        <dbReference type="SAM" id="Coils"/>
    </source>
</evidence>
<name>A0A182N4K5_9DIPT</name>
<protein>
    <submittedName>
        <fullName evidence="9">VPS37 C-terminal domain-containing protein</fullName>
    </submittedName>
</protein>
<comment type="similarity">
    <text evidence="2">Belongs to the VPS37 family.</text>
</comment>
<dbReference type="InterPro" id="IPR009851">
    <property type="entry name" value="Mod_r"/>
</dbReference>
<evidence type="ECO:0000259" key="8">
    <source>
        <dbReference type="Pfam" id="PF07200"/>
    </source>
</evidence>
<accession>A0A182N4K5</accession>
<proteinExistence type="inferred from homology"/>
<feature type="domain" description="VPS37 C-terminal" evidence="8">
    <location>
        <begin position="14"/>
        <end position="134"/>
    </location>
</feature>
<dbReference type="EnsemblMetazoa" id="ADIR002570-RA">
    <property type="protein sequence ID" value="ADIR002570-PA"/>
    <property type="gene ID" value="ADIR002570"/>
</dbReference>
<keyword evidence="3" id="KW-0813">Transport</keyword>
<feature type="coiled-coil region" evidence="6">
    <location>
        <begin position="67"/>
        <end position="121"/>
    </location>
</feature>
<dbReference type="STRING" id="7168.A0A182N4K5"/>
<evidence type="ECO:0000256" key="4">
    <source>
        <dbReference type="ARBA" id="ARBA00022753"/>
    </source>
</evidence>
<evidence type="ECO:0000256" key="2">
    <source>
        <dbReference type="ARBA" id="ARBA00007617"/>
    </source>
</evidence>
<evidence type="ECO:0000256" key="7">
    <source>
        <dbReference type="SAM" id="MobiDB-lite"/>
    </source>
</evidence>
<dbReference type="InterPro" id="IPR019351">
    <property type="entry name" value="DUF2039"/>
</dbReference>
<feature type="compositionally biased region" description="Acidic residues" evidence="7">
    <location>
        <begin position="321"/>
        <end position="346"/>
    </location>
</feature>
<feature type="region of interest" description="Disordered" evidence="7">
    <location>
        <begin position="259"/>
        <end position="355"/>
    </location>
</feature>
<evidence type="ECO:0000256" key="3">
    <source>
        <dbReference type="ARBA" id="ARBA00022448"/>
    </source>
</evidence>
<dbReference type="GO" id="GO:0015031">
    <property type="term" value="P:protein transport"/>
    <property type="evidence" value="ECO:0007669"/>
    <property type="project" value="UniProtKB-KW"/>
</dbReference>
<reference evidence="10" key="1">
    <citation type="submission" date="2013-03" db="EMBL/GenBank/DDBJ databases">
        <title>The Genome Sequence of Anopheles dirus WRAIR2.</title>
        <authorList>
            <consortium name="The Broad Institute Genomics Platform"/>
            <person name="Neafsey D.E."/>
            <person name="Walton C."/>
            <person name="Walker B."/>
            <person name="Young S.K."/>
            <person name="Zeng Q."/>
            <person name="Gargeya S."/>
            <person name="Fitzgerald M."/>
            <person name="Haas B."/>
            <person name="Abouelleil A."/>
            <person name="Allen A.W."/>
            <person name="Alvarado L."/>
            <person name="Arachchi H.M."/>
            <person name="Berlin A.M."/>
            <person name="Chapman S.B."/>
            <person name="Gainer-Dewar J."/>
            <person name="Goldberg J."/>
            <person name="Griggs A."/>
            <person name="Gujja S."/>
            <person name="Hansen M."/>
            <person name="Howarth C."/>
            <person name="Imamovic A."/>
            <person name="Ireland A."/>
            <person name="Larimer J."/>
            <person name="McCowan C."/>
            <person name="Murphy C."/>
            <person name="Pearson M."/>
            <person name="Poon T.W."/>
            <person name="Priest M."/>
            <person name="Roberts A."/>
            <person name="Saif S."/>
            <person name="Shea T."/>
            <person name="Sisk P."/>
            <person name="Sykes S."/>
            <person name="Wortman J."/>
            <person name="Nusbaum C."/>
            <person name="Birren B."/>
        </authorList>
    </citation>
    <scope>NUCLEOTIDE SEQUENCE [LARGE SCALE GENOMIC DNA]</scope>
    <source>
        <strain evidence="10">WRAIR2</strain>
    </source>
</reference>
<dbReference type="Pfam" id="PF10217">
    <property type="entry name" value="DUF2039"/>
    <property type="match status" value="1"/>
</dbReference>
<dbReference type="GO" id="GO:0000813">
    <property type="term" value="C:ESCRT I complex"/>
    <property type="evidence" value="ECO:0007669"/>
    <property type="project" value="UniProtKB-ARBA"/>
</dbReference>
<dbReference type="Proteomes" id="UP000075884">
    <property type="component" value="Unassembled WGS sequence"/>
</dbReference>
<keyword evidence="6" id="KW-0175">Coiled coil</keyword>
<evidence type="ECO:0000256" key="5">
    <source>
        <dbReference type="ARBA" id="ARBA00022927"/>
    </source>
</evidence>
<organism evidence="9 10">
    <name type="scientific">Anopheles dirus</name>
    <dbReference type="NCBI Taxonomy" id="7168"/>
    <lineage>
        <taxon>Eukaryota</taxon>
        <taxon>Metazoa</taxon>
        <taxon>Ecdysozoa</taxon>
        <taxon>Arthropoda</taxon>
        <taxon>Hexapoda</taxon>
        <taxon>Insecta</taxon>
        <taxon>Pterygota</taxon>
        <taxon>Neoptera</taxon>
        <taxon>Endopterygota</taxon>
        <taxon>Diptera</taxon>
        <taxon>Nematocera</taxon>
        <taxon>Culicoidea</taxon>
        <taxon>Culicidae</taxon>
        <taxon>Anophelinae</taxon>
        <taxon>Anopheles</taxon>
    </lineage>
</organism>
<evidence type="ECO:0000313" key="9">
    <source>
        <dbReference type="EnsemblMetazoa" id="ADIR002570-PA"/>
    </source>
</evidence>
<dbReference type="AlphaFoldDB" id="A0A182N4K5"/>
<keyword evidence="4" id="KW-0967">Endosome</keyword>
<dbReference type="VEuPathDB" id="VectorBase:ADIR002570"/>
<evidence type="ECO:0000256" key="1">
    <source>
        <dbReference type="ARBA" id="ARBA00004177"/>
    </source>
</evidence>
<keyword evidence="10" id="KW-1185">Reference proteome</keyword>
<dbReference type="Pfam" id="PF07200">
    <property type="entry name" value="Mod_r"/>
    <property type="match status" value="1"/>
</dbReference>
<reference evidence="9" key="2">
    <citation type="submission" date="2020-05" db="UniProtKB">
        <authorList>
            <consortium name="EnsemblMetazoa"/>
        </authorList>
    </citation>
    <scope>IDENTIFICATION</scope>
    <source>
        <strain evidence="9">WRAIR2</strain>
    </source>
</reference>
<comment type="subcellular location">
    <subcellularLocation>
        <location evidence="1">Endosome</location>
    </subcellularLocation>
</comment>
<keyword evidence="5" id="KW-0653">Protein transport</keyword>